<proteinExistence type="predicted"/>
<sequence>MISGERLDSAWVRSWCERTSAALEALQTSFAERHGFPPGENAVLLATDGSSKATGALVDLTPIPSDLTTLYWVLSEVSMPDVGCGYFIHSPATVDAHFREHGSVRLDDEMPALVFAGDGGGHLFAVAGSGRVWKSASASWCDDFRPVACGIQEFLEQLSQEITDQN</sequence>
<evidence type="ECO:0000313" key="1">
    <source>
        <dbReference type="EMBL" id="MBC9718565.1"/>
    </source>
</evidence>
<dbReference type="RefSeq" id="WP_187819002.1">
    <property type="nucleotide sequence ID" value="NZ_JACTVJ010000028.1"/>
</dbReference>
<protein>
    <recommendedName>
        <fullName evidence="3">SMI1/KNR4 family protein</fullName>
    </recommendedName>
</protein>
<dbReference type="EMBL" id="JACTVJ010000028">
    <property type="protein sequence ID" value="MBC9718565.1"/>
    <property type="molecule type" value="Genomic_DNA"/>
</dbReference>
<comment type="caution">
    <text evidence="1">The sequence shown here is derived from an EMBL/GenBank/DDBJ whole genome shotgun (WGS) entry which is preliminary data.</text>
</comment>
<evidence type="ECO:0008006" key="3">
    <source>
        <dbReference type="Google" id="ProtNLM"/>
    </source>
</evidence>
<reference evidence="1 2" key="1">
    <citation type="submission" date="2020-08" db="EMBL/GenBank/DDBJ databases">
        <title>Genemic of Streptomyces polyaspartic.</title>
        <authorList>
            <person name="Liu W."/>
        </authorList>
    </citation>
    <scope>NUCLEOTIDE SEQUENCE [LARGE SCALE GENOMIC DNA]</scope>
    <source>
        <strain evidence="1 2">TRM66268-LWL</strain>
    </source>
</reference>
<evidence type="ECO:0000313" key="2">
    <source>
        <dbReference type="Proteomes" id="UP000642284"/>
    </source>
</evidence>
<gene>
    <name evidence="1" type="ORF">H9Y04_39170</name>
</gene>
<accession>A0ABR7SST8</accession>
<dbReference type="Proteomes" id="UP000642284">
    <property type="component" value="Unassembled WGS sequence"/>
</dbReference>
<organism evidence="1 2">
    <name type="scientific">Streptomyces polyasparticus</name>
    <dbReference type="NCBI Taxonomy" id="2767826"/>
    <lineage>
        <taxon>Bacteria</taxon>
        <taxon>Bacillati</taxon>
        <taxon>Actinomycetota</taxon>
        <taxon>Actinomycetes</taxon>
        <taxon>Kitasatosporales</taxon>
        <taxon>Streptomycetaceae</taxon>
        <taxon>Streptomyces</taxon>
    </lineage>
</organism>
<name>A0ABR7SST8_9ACTN</name>
<keyword evidence="2" id="KW-1185">Reference proteome</keyword>